<evidence type="ECO:0000313" key="3">
    <source>
        <dbReference type="Proteomes" id="UP000557717"/>
    </source>
</evidence>
<evidence type="ECO:0000313" key="2">
    <source>
        <dbReference type="EMBL" id="MBB5351368.1"/>
    </source>
</evidence>
<dbReference type="EMBL" id="JACHFD010000006">
    <property type="protein sequence ID" value="MBB5351368.1"/>
    <property type="molecule type" value="Genomic_DNA"/>
</dbReference>
<gene>
    <name evidence="2" type="ORF">HNR46_001604</name>
</gene>
<protein>
    <submittedName>
        <fullName evidence="2">Uncharacterized protein</fullName>
    </submittedName>
</protein>
<reference evidence="2 3" key="1">
    <citation type="submission" date="2020-08" db="EMBL/GenBank/DDBJ databases">
        <title>Genomic Encyclopedia of Type Strains, Phase IV (KMG-IV): sequencing the most valuable type-strain genomes for metagenomic binning, comparative biology and taxonomic classification.</title>
        <authorList>
            <person name="Goeker M."/>
        </authorList>
    </citation>
    <scope>NUCLEOTIDE SEQUENCE [LARGE SCALE GENOMIC DNA]</scope>
    <source>
        <strain evidence="2 3">YC6886</strain>
    </source>
</reference>
<keyword evidence="3" id="KW-1185">Reference proteome</keyword>
<dbReference type="AlphaFoldDB" id="A0A840V9J6"/>
<dbReference type="RefSeq" id="WP_184017474.1">
    <property type="nucleotide sequence ID" value="NZ_JACHFD010000006.1"/>
</dbReference>
<dbReference type="Proteomes" id="UP000557717">
    <property type="component" value="Unassembled WGS sequence"/>
</dbReference>
<comment type="caution">
    <text evidence="2">The sequence shown here is derived from an EMBL/GenBank/DDBJ whole genome shotgun (WGS) entry which is preliminary data.</text>
</comment>
<evidence type="ECO:0000256" key="1">
    <source>
        <dbReference type="SAM" id="Phobius"/>
    </source>
</evidence>
<keyword evidence="1" id="KW-1133">Transmembrane helix</keyword>
<name>A0A840V9J6_9BACT</name>
<keyword evidence="1" id="KW-0812">Transmembrane</keyword>
<accession>A0A840V9J6</accession>
<keyword evidence="1" id="KW-0472">Membrane</keyword>
<feature type="transmembrane region" description="Helical" evidence="1">
    <location>
        <begin position="42"/>
        <end position="60"/>
    </location>
</feature>
<sequence length="328" mass="37583">MDYFSILRSSISVIAATLALTGICYGTRCPETGRFTKAGRIMVVLIGISCILTIALEFLASHSSRTERERDLAAFSAIERKTFSETVRYGRFQDSTIKGWPEGTASYALNWLTLPIDELNLQSKTETSRERCARVYNGRTSMMANENGDEVFAYYGQRVRLRFSPRNSPISQQDWLAARIKYKELADIQLKSKTTYAISWEPRDDKSYFEFLEWYHDFWCNPPSLPTTVMIGTWEHTFDYKESQTDLVLASPIGGTPIPRNVKMPVLVRTYNHPFTFDISVEIVDAVPQGDTIHYSDYVRTDAALGTVAHMHRYWTVVDEIAEENWPE</sequence>
<proteinExistence type="predicted"/>
<organism evidence="2 3">
    <name type="scientific">Haloferula luteola</name>
    <dbReference type="NCBI Taxonomy" id="595692"/>
    <lineage>
        <taxon>Bacteria</taxon>
        <taxon>Pseudomonadati</taxon>
        <taxon>Verrucomicrobiota</taxon>
        <taxon>Verrucomicrobiia</taxon>
        <taxon>Verrucomicrobiales</taxon>
        <taxon>Verrucomicrobiaceae</taxon>
        <taxon>Haloferula</taxon>
    </lineage>
</organism>